<name>Q9ZHG2_RHOFA</name>
<dbReference type="InterPro" id="IPR001753">
    <property type="entry name" value="Enoyl-CoA_hydra/iso"/>
</dbReference>
<reference evidence="7" key="1">
    <citation type="journal article" date="1999" name="DNA Seq.">
        <title>Cloning of an ORF with homology to Mycobacterium echA1, encoding the enoyl-CoA hydratase, in Rhodococcus fascians.</title>
        <authorList>
            <person name="Humanes L."/>
            <person name="Garcia-Fernandez J.M."/>
            <person name="Roldan J.M."/>
            <person name="Diez J."/>
        </authorList>
    </citation>
    <scope>NUCLEOTIDE SEQUENCE</scope>
    <source>
        <strain evidence="7">NRRL-B-15096</strain>
    </source>
</reference>
<comment type="catalytic activity">
    <reaction evidence="4">
        <text>a (3S)-3-hydroxyacyl-CoA = a (2E)-enoyl-CoA + H2O</text>
        <dbReference type="Rhea" id="RHEA:16105"/>
        <dbReference type="ChEBI" id="CHEBI:15377"/>
        <dbReference type="ChEBI" id="CHEBI:57318"/>
        <dbReference type="ChEBI" id="CHEBI:58856"/>
        <dbReference type="EC" id="4.2.1.17"/>
    </reaction>
</comment>
<comment type="function">
    <text evidence="1">Could possibly oxidize fatty acids using specific components.</text>
</comment>
<evidence type="ECO:0000256" key="5">
    <source>
        <dbReference type="ARBA" id="ARBA00023717"/>
    </source>
</evidence>
<dbReference type="Pfam" id="PF00378">
    <property type="entry name" value="ECH_1"/>
    <property type="match status" value="1"/>
</dbReference>
<evidence type="ECO:0000256" key="4">
    <source>
        <dbReference type="ARBA" id="ARBA00023709"/>
    </source>
</evidence>
<keyword evidence="3" id="KW-0443">Lipid metabolism</keyword>
<dbReference type="GO" id="GO:0006631">
    <property type="term" value="P:fatty acid metabolic process"/>
    <property type="evidence" value="ECO:0007669"/>
    <property type="project" value="UniProtKB-KW"/>
</dbReference>
<gene>
    <name evidence="7" type="primary">echA1</name>
</gene>
<proteinExistence type="inferred from homology"/>
<dbReference type="CDD" id="cd06558">
    <property type="entry name" value="crotonase-like"/>
    <property type="match status" value="1"/>
</dbReference>
<comment type="similarity">
    <text evidence="2 6">Belongs to the enoyl-CoA hydratase/isomerase family.</text>
</comment>
<organism evidence="7">
    <name type="scientific">Rhodococcoides fascians</name>
    <name type="common">Rhodococcus fascians</name>
    <dbReference type="NCBI Taxonomy" id="1828"/>
    <lineage>
        <taxon>Bacteria</taxon>
        <taxon>Bacillati</taxon>
        <taxon>Actinomycetota</taxon>
        <taxon>Actinomycetes</taxon>
        <taxon>Mycobacteriales</taxon>
        <taxon>Nocardiaceae</taxon>
        <taxon>Rhodococcoides</taxon>
    </lineage>
</organism>
<sequence>MRWSGRRLRAQPHQADWKSLHMSDCVLTEFAGGIAVITINRPASRNAVNREVAEQIAAAIDELDSRDDLVVGILTGAGGSFCAGMDLKAFVDGNVPSVAGRGFGGLVERPPIKPLIAAVEGWALAGGCEIALSADLIVASREAKFGLPEVKRGLVAAGGGLLRLPRAIPYQIAMEAVLTGDPITAERAHHFGLINTLTEPGEALAGARELAARIAANGPLAVRVSKKILSEAVGWTDSEGFERQTADTDGIFASDDAQEGARAFTEKRVPVWSGR</sequence>
<evidence type="ECO:0000256" key="1">
    <source>
        <dbReference type="ARBA" id="ARBA00002994"/>
    </source>
</evidence>
<dbReference type="PANTHER" id="PTHR43802">
    <property type="entry name" value="ENOYL-COA HYDRATASE"/>
    <property type="match status" value="1"/>
</dbReference>
<comment type="catalytic activity">
    <reaction evidence="5">
        <text>a 4-saturated-(3S)-3-hydroxyacyl-CoA = a (3E)-enoyl-CoA + H2O</text>
        <dbReference type="Rhea" id="RHEA:20724"/>
        <dbReference type="ChEBI" id="CHEBI:15377"/>
        <dbReference type="ChEBI" id="CHEBI:58521"/>
        <dbReference type="ChEBI" id="CHEBI:137480"/>
        <dbReference type="EC" id="4.2.1.17"/>
    </reaction>
</comment>
<evidence type="ECO:0000256" key="3">
    <source>
        <dbReference type="ARBA" id="ARBA00022832"/>
    </source>
</evidence>
<dbReference type="PROSITE" id="PS00166">
    <property type="entry name" value="ENOYL_COA_HYDRATASE"/>
    <property type="match status" value="1"/>
</dbReference>
<dbReference type="AlphaFoldDB" id="Q9ZHG2"/>
<dbReference type="Gene3D" id="3.90.226.10">
    <property type="entry name" value="2-enoyl-CoA Hydratase, Chain A, domain 1"/>
    <property type="match status" value="1"/>
</dbReference>
<keyword evidence="3" id="KW-0276">Fatty acid metabolism</keyword>
<dbReference type="SUPFAM" id="SSF52096">
    <property type="entry name" value="ClpP/crotonase"/>
    <property type="match status" value="1"/>
</dbReference>
<evidence type="ECO:0000313" key="7">
    <source>
        <dbReference type="EMBL" id="AAC77915.1"/>
    </source>
</evidence>
<protein>
    <submittedName>
        <fullName evidence="7">Enoyl CoA hydratase</fullName>
    </submittedName>
</protein>
<accession>Q9ZHG2</accession>
<dbReference type="GO" id="GO:0004300">
    <property type="term" value="F:enoyl-CoA hydratase activity"/>
    <property type="evidence" value="ECO:0007669"/>
    <property type="project" value="UniProtKB-EC"/>
</dbReference>
<dbReference type="InterPro" id="IPR029045">
    <property type="entry name" value="ClpP/crotonase-like_dom_sf"/>
</dbReference>
<dbReference type="InterPro" id="IPR014748">
    <property type="entry name" value="Enoyl-CoA_hydra_C"/>
</dbReference>
<dbReference type="Gene3D" id="1.10.12.10">
    <property type="entry name" value="Lyase 2-enoyl-coa Hydratase, Chain A, domain 2"/>
    <property type="match status" value="1"/>
</dbReference>
<dbReference type="InterPro" id="IPR018376">
    <property type="entry name" value="Enoyl-CoA_hyd/isom_CS"/>
</dbReference>
<dbReference type="EMBL" id="AF063588">
    <property type="protein sequence ID" value="AAC77915.1"/>
    <property type="molecule type" value="Genomic_DNA"/>
</dbReference>
<evidence type="ECO:0000256" key="6">
    <source>
        <dbReference type="RuleBase" id="RU003707"/>
    </source>
</evidence>
<dbReference type="PANTHER" id="PTHR43802:SF1">
    <property type="entry name" value="IP11341P-RELATED"/>
    <property type="match status" value="1"/>
</dbReference>
<dbReference type="NCBIfam" id="NF006100">
    <property type="entry name" value="PRK08252.1"/>
    <property type="match status" value="1"/>
</dbReference>
<evidence type="ECO:0000256" key="2">
    <source>
        <dbReference type="ARBA" id="ARBA00005254"/>
    </source>
</evidence>